<feature type="signal peptide" evidence="3">
    <location>
        <begin position="1"/>
        <end position="35"/>
    </location>
</feature>
<reference evidence="5 6" key="1">
    <citation type="submission" date="2019-04" db="EMBL/GenBank/DDBJ databases">
        <authorList>
            <person name="Schori C."/>
            <person name="Ahrens C."/>
        </authorList>
    </citation>
    <scope>NUCLEOTIDE SEQUENCE [LARGE SCALE GENOMIC DNA]</scope>
    <source>
        <strain evidence="5 6">DSM 2950</strain>
    </source>
</reference>
<feature type="chain" id="PRO_5028802109" description="DUF5979 domain-containing protein" evidence="3">
    <location>
        <begin position="36"/>
        <end position="585"/>
    </location>
</feature>
<evidence type="ECO:0000259" key="4">
    <source>
        <dbReference type="Pfam" id="PF19407"/>
    </source>
</evidence>
<protein>
    <recommendedName>
        <fullName evidence="4">DUF5979 domain-containing protein</fullName>
    </recommendedName>
</protein>
<sequence length="585" mass="63263">MNHHNPLRKRSVLKSFLSICMTVLMLCSFPSSAFAESADNGAAGAVGQQPVPSAAYNLYPEEALYSSPPKAEQTVEPATAPEAEPPVESAPETDSFAGTEESEGTEAAAEEMPAEGEEPDNSDGADETGISSRAISGPQEVRVGETISLTGSRGNFHRWSAVGEGQVTFSATNNQTLQITGAAAGTVTIKHTYGSNTEIYTIQVTANDGKYALYMYTLIPGRQEGSDPDLDKVWNGMGVGSVRNVNPPSSYQIGTIVDDGYGGQGAVIEYNSEQFPFITVDGKPYYYAQTADQKYQEGYYTVNWMRVIVSDGANAGGNNKNPVINSGITTFHLDGVVTLNEKDRYTVNFALKDAGAADFTLVDPETYSKRVDAGFDAKNLQRPDVREPDTYPQTKLVGGVTYRLDCWYKDEACTQKVSWDIETIDQNTTYYGKYVPAGKSITVEKDVTGGLGDRDKAFAFTYSYTDAGGDIQLGSFQLKDEAVHTLENIPIGVELTLQETNAGGYTTTAEYGTQTVNAPEGKTEEVKTIKVTIDGNTDLILVTNHKDAEPDMGIYLGSSPFLLLFAAVMAVAVVLVIRKCRRRYL</sequence>
<keyword evidence="3" id="KW-0732">Signal</keyword>
<gene>
    <name evidence="5" type="ORF">E5259_10285</name>
</gene>
<dbReference type="RefSeq" id="WP_018597375.1">
    <property type="nucleotide sequence ID" value="NZ_CABLBP010000006.1"/>
</dbReference>
<dbReference type="Pfam" id="PF19407">
    <property type="entry name" value="DUF5979"/>
    <property type="match status" value="1"/>
</dbReference>
<accession>A0A7G5MTK5</accession>
<dbReference type="Gene3D" id="2.60.40.1140">
    <property type="entry name" value="Collagen-binding surface protein Cna, B-type domain"/>
    <property type="match status" value="1"/>
</dbReference>
<dbReference type="AlphaFoldDB" id="A0A7G5MTK5"/>
<keyword evidence="2" id="KW-0472">Membrane</keyword>
<evidence type="ECO:0000256" key="3">
    <source>
        <dbReference type="SAM" id="SignalP"/>
    </source>
</evidence>
<feature type="domain" description="DUF5979" evidence="4">
    <location>
        <begin position="441"/>
        <end position="544"/>
    </location>
</feature>
<evidence type="ECO:0000256" key="1">
    <source>
        <dbReference type="SAM" id="MobiDB-lite"/>
    </source>
</evidence>
<feature type="transmembrane region" description="Helical" evidence="2">
    <location>
        <begin position="554"/>
        <end position="577"/>
    </location>
</feature>
<evidence type="ECO:0000256" key="2">
    <source>
        <dbReference type="SAM" id="Phobius"/>
    </source>
</evidence>
<feature type="region of interest" description="Disordered" evidence="1">
    <location>
        <begin position="65"/>
        <end position="142"/>
    </location>
</feature>
<dbReference type="InterPro" id="IPR046022">
    <property type="entry name" value="DUF5979"/>
</dbReference>
<name>A0A7G5MTK5_9FIRM</name>
<proteinExistence type="predicted"/>
<keyword evidence="2" id="KW-1133">Transmembrane helix</keyword>
<feature type="compositionally biased region" description="Acidic residues" evidence="1">
    <location>
        <begin position="100"/>
        <end position="126"/>
    </location>
</feature>
<feature type="compositionally biased region" description="Low complexity" evidence="1">
    <location>
        <begin position="71"/>
        <end position="99"/>
    </location>
</feature>
<evidence type="ECO:0000313" key="5">
    <source>
        <dbReference type="EMBL" id="QMW77948.1"/>
    </source>
</evidence>
<organism evidence="5 6">
    <name type="scientific">Blautia producta</name>
    <dbReference type="NCBI Taxonomy" id="33035"/>
    <lineage>
        <taxon>Bacteria</taxon>
        <taxon>Bacillati</taxon>
        <taxon>Bacillota</taxon>
        <taxon>Clostridia</taxon>
        <taxon>Lachnospirales</taxon>
        <taxon>Lachnospiraceae</taxon>
        <taxon>Blautia</taxon>
    </lineage>
</organism>
<evidence type="ECO:0000313" key="6">
    <source>
        <dbReference type="Proteomes" id="UP000515789"/>
    </source>
</evidence>
<dbReference type="Proteomes" id="UP000515789">
    <property type="component" value="Chromosome"/>
</dbReference>
<keyword evidence="2" id="KW-0812">Transmembrane</keyword>
<dbReference type="EMBL" id="CP039126">
    <property type="protein sequence ID" value="QMW77948.1"/>
    <property type="molecule type" value="Genomic_DNA"/>
</dbReference>
<dbReference type="GeneID" id="75050428"/>